<evidence type="ECO:0000313" key="3">
    <source>
        <dbReference type="Proteomes" id="UP000811545"/>
    </source>
</evidence>
<keyword evidence="1" id="KW-1133">Transmembrane helix</keyword>
<feature type="transmembrane region" description="Helical" evidence="1">
    <location>
        <begin position="101"/>
        <end position="119"/>
    </location>
</feature>
<dbReference type="Proteomes" id="UP000811545">
    <property type="component" value="Unassembled WGS sequence"/>
</dbReference>
<evidence type="ECO:0000256" key="1">
    <source>
        <dbReference type="SAM" id="Phobius"/>
    </source>
</evidence>
<protein>
    <submittedName>
        <fullName evidence="2">Uncharacterized protein</fullName>
    </submittedName>
</protein>
<dbReference type="Pfam" id="PF04246">
    <property type="entry name" value="RseC_MucC"/>
    <property type="match status" value="1"/>
</dbReference>
<accession>A0A9E2BGK8</accession>
<keyword evidence="1" id="KW-0812">Transmembrane</keyword>
<sequence length="141" mass="15396">MYKTGQIITIKDKEVEVKCFPGESSNCQSCGWGCHKRTPNLKAHLTGDLLEQAKVSDIVVVYIPDQSVFTLSTIVFLIPTVSLITGVVIGGNLHNHTNTGYLLGGTLGFIIGISCVYFLRKFISFHPKVVELRKGGISNGR</sequence>
<reference evidence="2 3" key="1">
    <citation type="journal article" date="2021" name="bioRxiv">
        <title>Unique metabolic strategies in Hadean analogues reveal hints for primordial physiology.</title>
        <authorList>
            <person name="Nobu M.K."/>
            <person name="Nakai R."/>
            <person name="Tamazawa S."/>
            <person name="Mori H."/>
            <person name="Toyoda A."/>
            <person name="Ijiri A."/>
            <person name="Suzuki S."/>
            <person name="Kurokawa K."/>
            <person name="Kamagata Y."/>
            <person name="Tamaki H."/>
        </authorList>
    </citation>
    <scope>NUCLEOTIDE SEQUENCE [LARGE SCALE GENOMIC DNA]</scope>
    <source>
        <strain evidence="2">BS525</strain>
    </source>
</reference>
<proteinExistence type="predicted"/>
<evidence type="ECO:0000313" key="2">
    <source>
        <dbReference type="EMBL" id="MBT9144634.1"/>
    </source>
</evidence>
<feature type="transmembrane region" description="Helical" evidence="1">
    <location>
        <begin position="68"/>
        <end position="89"/>
    </location>
</feature>
<gene>
    <name evidence="2" type="ORF">DDT42_00476</name>
</gene>
<dbReference type="EMBL" id="QLTW01000014">
    <property type="protein sequence ID" value="MBT9144634.1"/>
    <property type="molecule type" value="Genomic_DNA"/>
</dbReference>
<dbReference type="AlphaFoldDB" id="A0A9E2BGK8"/>
<keyword evidence="1" id="KW-0472">Membrane</keyword>
<comment type="caution">
    <text evidence="2">The sequence shown here is derived from an EMBL/GenBank/DDBJ whole genome shotgun (WGS) entry which is preliminary data.</text>
</comment>
<organism evidence="2 3">
    <name type="scientific">Psychracetigena formicireducens</name>
    <dbReference type="NCBI Taxonomy" id="2986056"/>
    <lineage>
        <taxon>Bacteria</taxon>
        <taxon>Bacillati</taxon>
        <taxon>Candidatus Lithacetigenota</taxon>
        <taxon>Candidatus Psychracetigena</taxon>
    </lineage>
</organism>
<name>A0A9E2BGK8_PSYF1</name>